<dbReference type="OrthoDB" id="9769898at2"/>
<feature type="chain" id="PRO_5014730293" evidence="1">
    <location>
        <begin position="36"/>
        <end position="594"/>
    </location>
</feature>
<dbReference type="AlphaFoldDB" id="A0A2N5X0N9"/>
<name>A0A2N5X0N9_9GAMM</name>
<dbReference type="Pfam" id="PF05960">
    <property type="entry name" value="DUF885"/>
    <property type="match status" value="1"/>
</dbReference>
<dbReference type="EMBL" id="PKUS01000019">
    <property type="protein sequence ID" value="PLW68038.1"/>
    <property type="molecule type" value="Genomic_DNA"/>
</dbReference>
<organism evidence="2 3">
    <name type="scientific">Pseudohalioglobus lutimaris</name>
    <dbReference type="NCBI Taxonomy" id="1737061"/>
    <lineage>
        <taxon>Bacteria</taxon>
        <taxon>Pseudomonadati</taxon>
        <taxon>Pseudomonadota</taxon>
        <taxon>Gammaproteobacteria</taxon>
        <taxon>Cellvibrionales</taxon>
        <taxon>Halieaceae</taxon>
        <taxon>Pseudohalioglobus</taxon>
    </lineage>
</organism>
<evidence type="ECO:0000313" key="2">
    <source>
        <dbReference type="EMBL" id="PLW68038.1"/>
    </source>
</evidence>
<dbReference type="PANTHER" id="PTHR33361">
    <property type="entry name" value="GLR0591 PROTEIN"/>
    <property type="match status" value="1"/>
</dbReference>
<sequence length="594" mass="67534">MSVHSSIQRTRCSTMKSPALLILISLCLFSSGTRADAALKLHQLLDEHWARANQEQVFFRTDPDTYRPHGALAEVSARGRERRRQFNEEMLGRLAAIDASTLTGQDRISYQLFRYERETERASYDSQDHLFPFTSLFGYHTYFAAAPANMAFSTLEDYERLLISLADFPRYNAEYMQSLREAIEKGYTHYCESISDYGQTITELIVQDARQSSLYAPFENIHQTVPAADAKHLRARAHELIADAVLPAYQELNQLFRESYLPACRKQPGIGSLPGGAEYYTYLLRYFTTTDMTPQETHQLGLQETHRIRAEMQAIIEQTGFGGGFRQFLDYLRTDQQFYASDAEDLLEKTALIAKRMDGQMPRFFRTLPRNTYEIRPAEGRGAYYVSGPADGSSAGIYFINTSDPGKQPLYNLEALTLHEAVPGHHHQATLALELDLPAFRRTLYHAAYGEGWGLYAESLGKEAGFYTDPYSDFGRLTYEMWRANRLVVDTGLHAFGWSRQRAIDYLMQNTALTEAEVTAEVDRYITWPGQATAYKIGELRIKAMRARAEQALGSDFDLRSFHDVVVGNGSVAIAILEEIVDEWINSLLRVREG</sequence>
<accession>A0A2N5X0N9</accession>
<keyword evidence="3" id="KW-1185">Reference proteome</keyword>
<proteinExistence type="predicted"/>
<gene>
    <name evidence="2" type="ORF">C0039_13815</name>
</gene>
<dbReference type="Proteomes" id="UP000235005">
    <property type="component" value="Unassembled WGS sequence"/>
</dbReference>
<dbReference type="InterPro" id="IPR010281">
    <property type="entry name" value="DUF885"/>
</dbReference>
<evidence type="ECO:0000256" key="1">
    <source>
        <dbReference type="SAM" id="SignalP"/>
    </source>
</evidence>
<feature type="signal peptide" evidence="1">
    <location>
        <begin position="1"/>
        <end position="35"/>
    </location>
</feature>
<evidence type="ECO:0000313" key="3">
    <source>
        <dbReference type="Proteomes" id="UP000235005"/>
    </source>
</evidence>
<keyword evidence="1" id="KW-0732">Signal</keyword>
<protein>
    <submittedName>
        <fullName evidence="2">DUF885 domain-containing protein</fullName>
    </submittedName>
</protein>
<dbReference type="PANTHER" id="PTHR33361:SF2">
    <property type="entry name" value="DUF885 DOMAIN-CONTAINING PROTEIN"/>
    <property type="match status" value="1"/>
</dbReference>
<reference evidence="2 3" key="1">
    <citation type="submission" date="2018-01" db="EMBL/GenBank/DDBJ databases">
        <title>The draft genome sequence of Halioglobus lutimaris HF004.</title>
        <authorList>
            <person name="Du Z.-J."/>
            <person name="Shi M.-J."/>
        </authorList>
    </citation>
    <scope>NUCLEOTIDE SEQUENCE [LARGE SCALE GENOMIC DNA]</scope>
    <source>
        <strain evidence="2 3">HF004</strain>
    </source>
</reference>
<comment type="caution">
    <text evidence="2">The sequence shown here is derived from an EMBL/GenBank/DDBJ whole genome shotgun (WGS) entry which is preliminary data.</text>
</comment>